<dbReference type="EMBL" id="RZNH01000004">
    <property type="protein sequence ID" value="NOU59065.1"/>
    <property type="molecule type" value="Genomic_DNA"/>
</dbReference>
<dbReference type="InterPro" id="IPR005551">
    <property type="entry name" value="CitX"/>
</dbReference>
<evidence type="ECO:0000256" key="1">
    <source>
        <dbReference type="ARBA" id="ARBA00001210"/>
    </source>
</evidence>
<dbReference type="RefSeq" id="WP_171594338.1">
    <property type="nucleotide sequence ID" value="NZ_RZNH01000004.1"/>
</dbReference>
<evidence type="ECO:0000256" key="6">
    <source>
        <dbReference type="ARBA" id="ARBA00048574"/>
    </source>
</evidence>
<evidence type="ECO:0000256" key="4">
    <source>
        <dbReference type="ARBA" id="ARBA00022741"/>
    </source>
</evidence>
<comment type="catalytic activity">
    <reaction evidence="6">
        <text>apo-[citrate lyase ACP] + 2'-(5''-triphospho-alpha-D-ribosyl)-3'-dephospho-CoA = holo-[citrate lyase ACP] + diphosphate</text>
        <dbReference type="Rhea" id="RHEA:16333"/>
        <dbReference type="Rhea" id="RHEA-COMP:10157"/>
        <dbReference type="Rhea" id="RHEA-COMP:10158"/>
        <dbReference type="ChEBI" id="CHEBI:29999"/>
        <dbReference type="ChEBI" id="CHEBI:33019"/>
        <dbReference type="ChEBI" id="CHEBI:61378"/>
        <dbReference type="ChEBI" id="CHEBI:82683"/>
        <dbReference type="EC" id="2.7.7.61"/>
    </reaction>
</comment>
<reference evidence="7 8" key="1">
    <citation type="submission" date="2018-12" db="EMBL/GenBank/DDBJ databases">
        <title>Marinifilum JC070 sp. nov., a marine bacterium isolated from Yongle Blue Hole in the South China Sea.</title>
        <authorList>
            <person name="Fu T."/>
        </authorList>
    </citation>
    <scope>NUCLEOTIDE SEQUENCE [LARGE SCALE GENOMIC DNA]</scope>
    <source>
        <strain evidence="7 8">JC070</strain>
    </source>
</reference>
<dbReference type="Gene3D" id="1.10.4200.10">
    <property type="entry name" value="Triphosphoribosyl-dephospho-CoA protein"/>
    <property type="match status" value="1"/>
</dbReference>
<keyword evidence="5" id="KW-0067">ATP-binding</keyword>
<name>A0ABX1WSI3_9BACT</name>
<dbReference type="Proteomes" id="UP000732105">
    <property type="component" value="Unassembled WGS sequence"/>
</dbReference>
<dbReference type="PANTHER" id="PTHR30201:SF2">
    <property type="entry name" value="2-(5''-TRIPHOSPHORIBOSYL)-3'-DEPHOSPHOCOENZYME-A SYNTHASE"/>
    <property type="match status" value="1"/>
</dbReference>
<evidence type="ECO:0000256" key="2">
    <source>
        <dbReference type="ARBA" id="ARBA00022679"/>
    </source>
</evidence>
<evidence type="ECO:0008006" key="9">
    <source>
        <dbReference type="Google" id="ProtNLM"/>
    </source>
</evidence>
<evidence type="ECO:0000313" key="7">
    <source>
        <dbReference type="EMBL" id="NOU59065.1"/>
    </source>
</evidence>
<keyword evidence="2" id="KW-0808">Transferase</keyword>
<sequence>MDDVLGKILAARDKRAVLRGEISKSGMASLSLNFNIPGYPKSDEKIHLCFQKVLSELKRHLLSHRILIDSSKEHCATDEAGDLFLVPILDGNCVIEEIKQITEKFEENHTLGRLLDVDITNAQGDPVSSGKAKTCYYCSEKPALLCMRQQNHSYTDIRKKINADIDKYLNELSREQICNDLAAKALKSLLHEVALSPKPGLVDRFSNGSHDDMDFATFLNSASVLSVYFKEIANYGFSFKHENLKEALPELRRIGLLMEEDMFRETKGVNTHKGAIFLLGFSLFVSAYLIAKQRFNYHSFVDLIQKLNGNLVERELGRKLYQTKQTHGEVCFEKYGNKGRGIRGEIQAGLPCVFENAIPVLERHLANVEADDKLLQKSLTHALLALIANNDDSNILFRKGVDVLDELKAKAQLAMDCFGEEDFENRYSDLINYCESNHISPGGSADLLAVSYFIYSLANYHS</sequence>
<dbReference type="PANTHER" id="PTHR30201">
    <property type="entry name" value="TRIPHOSPHORIBOSYL-DEPHOSPHO-COA SYNTHASE"/>
    <property type="match status" value="1"/>
</dbReference>
<evidence type="ECO:0000256" key="3">
    <source>
        <dbReference type="ARBA" id="ARBA00022695"/>
    </source>
</evidence>
<comment type="caution">
    <text evidence="7">The sequence shown here is derived from an EMBL/GenBank/DDBJ whole genome shotgun (WGS) entry which is preliminary data.</text>
</comment>
<evidence type="ECO:0000313" key="8">
    <source>
        <dbReference type="Proteomes" id="UP000732105"/>
    </source>
</evidence>
<keyword evidence="3" id="KW-0548">Nucleotidyltransferase</keyword>
<gene>
    <name evidence="7" type="ORF">ELS83_04475</name>
</gene>
<keyword evidence="4" id="KW-0547">Nucleotide-binding</keyword>
<accession>A0ABX1WSI3</accession>
<keyword evidence="8" id="KW-1185">Reference proteome</keyword>
<comment type="catalytic activity">
    <reaction evidence="1">
        <text>3'-dephospho-CoA + ATP = 2'-(5''-triphospho-alpha-D-ribosyl)-3'-dephospho-CoA + adenine</text>
        <dbReference type="Rhea" id="RHEA:15117"/>
        <dbReference type="ChEBI" id="CHEBI:16708"/>
        <dbReference type="ChEBI" id="CHEBI:30616"/>
        <dbReference type="ChEBI" id="CHEBI:57328"/>
        <dbReference type="ChEBI" id="CHEBI:61378"/>
        <dbReference type="EC" id="2.4.2.52"/>
    </reaction>
</comment>
<organism evidence="7 8">
    <name type="scientific">Marinifilum caeruleilacunae</name>
    <dbReference type="NCBI Taxonomy" id="2499076"/>
    <lineage>
        <taxon>Bacteria</taxon>
        <taxon>Pseudomonadati</taxon>
        <taxon>Bacteroidota</taxon>
        <taxon>Bacteroidia</taxon>
        <taxon>Marinilabiliales</taxon>
        <taxon>Marinifilaceae</taxon>
    </lineage>
</organism>
<protein>
    <recommendedName>
        <fullName evidence="9">Triphosphoribosyl-dephospho-CoA synthase</fullName>
    </recommendedName>
</protein>
<dbReference type="InterPro" id="IPR002736">
    <property type="entry name" value="CitG"/>
</dbReference>
<proteinExistence type="predicted"/>
<dbReference type="Pfam" id="PF01874">
    <property type="entry name" value="CitG"/>
    <property type="match status" value="1"/>
</dbReference>
<dbReference type="Pfam" id="PF03802">
    <property type="entry name" value="CitX"/>
    <property type="match status" value="1"/>
</dbReference>
<evidence type="ECO:0000256" key="5">
    <source>
        <dbReference type="ARBA" id="ARBA00022840"/>
    </source>
</evidence>